<name>A0A8J7R7D6_9EURY</name>
<evidence type="ECO:0000313" key="10">
    <source>
        <dbReference type="EMBL" id="MBP1901604.1"/>
    </source>
</evidence>
<keyword evidence="8" id="KW-1133">Transmembrane helix</keyword>
<feature type="transmembrane region" description="Helical" evidence="8">
    <location>
        <begin position="12"/>
        <end position="32"/>
    </location>
</feature>
<gene>
    <name evidence="10" type="ORF">J2744_001280</name>
</gene>
<keyword evidence="11" id="KW-1185">Reference proteome</keyword>
<accession>A0A8J7R7D6</accession>
<dbReference type="CDD" id="cd00075">
    <property type="entry name" value="HATPase"/>
    <property type="match status" value="1"/>
</dbReference>
<keyword evidence="8" id="KW-0472">Membrane</keyword>
<keyword evidence="5 10" id="KW-0418">Kinase</keyword>
<evidence type="ECO:0000256" key="4">
    <source>
        <dbReference type="ARBA" id="ARBA00022741"/>
    </source>
</evidence>
<keyword evidence="4" id="KW-0547">Nucleotide-binding</keyword>
<dbReference type="EMBL" id="JAGGKE010000004">
    <property type="protein sequence ID" value="MBP1901604.1"/>
    <property type="molecule type" value="Genomic_DNA"/>
</dbReference>
<dbReference type="InterPro" id="IPR036890">
    <property type="entry name" value="HATPase_C_sf"/>
</dbReference>
<dbReference type="AlphaFoldDB" id="A0A8J7R7D6"/>
<evidence type="ECO:0000259" key="9">
    <source>
        <dbReference type="PROSITE" id="PS50109"/>
    </source>
</evidence>
<sequence length="401" mass="41957">MRTTRLRNAAELGLLAAVGLVPLAYHLVSLSAMTDPVAIVSGAVVPIACSALVVAATVPVARSPISPAYTLRVTGWSALGALTLGAVALLFVTYEMSQGPPPEGPVVVIAGAASIGSVFGLAFGLTDARQQRAQDQVERANAQLTVLNRVLRHNIRNAMTVVSGRVELLAERVDDGEESAAVVEENVDRLLSVSEHARHIGAVIGSEGPDGPGDVEAEMDLVEVVDGAIERLGTEHPDAEFDAPAAETCRVRAHPLTEAVASEVIENAVVHGGDDAPRVSVSICRVDDGVALRVADDGPGIPAETVETIRRGYETSMRHTDGLGLWLVQWVVDRSEADLSFESSGEGQVVRILFERVEETAGVPASDDLVAPDDDTPPTADDDTPTPTADDDTPPTADGDD</sequence>
<dbReference type="OrthoDB" id="3369at2157"/>
<dbReference type="Gene3D" id="3.30.565.10">
    <property type="entry name" value="Histidine kinase-like ATPase, C-terminal domain"/>
    <property type="match status" value="1"/>
</dbReference>
<evidence type="ECO:0000256" key="8">
    <source>
        <dbReference type="SAM" id="Phobius"/>
    </source>
</evidence>
<dbReference type="SMART" id="SM00387">
    <property type="entry name" value="HATPase_c"/>
    <property type="match status" value="1"/>
</dbReference>
<dbReference type="Proteomes" id="UP000770586">
    <property type="component" value="Unassembled WGS sequence"/>
</dbReference>
<protein>
    <recommendedName>
        <fullName evidence="2">histidine kinase</fullName>
        <ecNumber evidence="2">2.7.13.3</ecNumber>
    </recommendedName>
</protein>
<dbReference type="EC" id="2.7.13.3" evidence="2"/>
<organism evidence="10 11">
    <name type="scientific">Halorubrum trapanicum</name>
    <dbReference type="NCBI Taxonomy" id="29284"/>
    <lineage>
        <taxon>Archaea</taxon>
        <taxon>Methanobacteriati</taxon>
        <taxon>Methanobacteriota</taxon>
        <taxon>Stenosarchaea group</taxon>
        <taxon>Halobacteria</taxon>
        <taxon>Halobacteriales</taxon>
        <taxon>Haloferacaceae</taxon>
        <taxon>Halorubrum</taxon>
    </lineage>
</organism>
<evidence type="ECO:0000256" key="3">
    <source>
        <dbReference type="ARBA" id="ARBA00022679"/>
    </source>
</evidence>
<evidence type="ECO:0000256" key="6">
    <source>
        <dbReference type="ARBA" id="ARBA00022840"/>
    </source>
</evidence>
<evidence type="ECO:0000256" key="1">
    <source>
        <dbReference type="ARBA" id="ARBA00000085"/>
    </source>
</evidence>
<dbReference type="PROSITE" id="PS50109">
    <property type="entry name" value="HIS_KIN"/>
    <property type="match status" value="1"/>
</dbReference>
<keyword evidence="8" id="KW-0812">Transmembrane</keyword>
<dbReference type="PANTHER" id="PTHR44936">
    <property type="entry name" value="SENSOR PROTEIN CREC"/>
    <property type="match status" value="1"/>
</dbReference>
<feature type="domain" description="Histidine kinase" evidence="9">
    <location>
        <begin position="150"/>
        <end position="358"/>
    </location>
</feature>
<dbReference type="SUPFAM" id="SSF55874">
    <property type="entry name" value="ATPase domain of HSP90 chaperone/DNA topoisomerase II/histidine kinase"/>
    <property type="match status" value="1"/>
</dbReference>
<feature type="compositionally biased region" description="Acidic residues" evidence="7">
    <location>
        <begin position="370"/>
        <end position="401"/>
    </location>
</feature>
<feature type="transmembrane region" description="Helical" evidence="8">
    <location>
        <begin position="38"/>
        <end position="61"/>
    </location>
</feature>
<evidence type="ECO:0000256" key="2">
    <source>
        <dbReference type="ARBA" id="ARBA00012438"/>
    </source>
</evidence>
<keyword evidence="6" id="KW-0067">ATP-binding</keyword>
<comment type="caution">
    <text evidence="10">The sequence shown here is derived from an EMBL/GenBank/DDBJ whole genome shotgun (WGS) entry which is preliminary data.</text>
</comment>
<proteinExistence type="predicted"/>
<dbReference type="GO" id="GO:0005524">
    <property type="term" value="F:ATP binding"/>
    <property type="evidence" value="ECO:0007669"/>
    <property type="project" value="UniProtKB-KW"/>
</dbReference>
<comment type="catalytic activity">
    <reaction evidence="1">
        <text>ATP + protein L-histidine = ADP + protein N-phospho-L-histidine.</text>
        <dbReference type="EC" id="2.7.13.3"/>
    </reaction>
</comment>
<evidence type="ECO:0000256" key="7">
    <source>
        <dbReference type="SAM" id="MobiDB-lite"/>
    </source>
</evidence>
<reference evidence="10 11" key="1">
    <citation type="submission" date="2021-03" db="EMBL/GenBank/DDBJ databases">
        <title>Genomic Encyclopedia of Type Strains, Phase IV (KMG-IV): sequencing the most valuable type-strain genomes for metagenomic binning, comparative biology and taxonomic classification.</title>
        <authorList>
            <person name="Goeker M."/>
        </authorList>
    </citation>
    <scope>NUCLEOTIDE SEQUENCE [LARGE SCALE GENOMIC DNA]</scope>
    <source>
        <strain evidence="10 11">DSM 12287</strain>
    </source>
</reference>
<dbReference type="InterPro" id="IPR050980">
    <property type="entry name" value="2C_sensor_his_kinase"/>
</dbReference>
<dbReference type="GO" id="GO:0004673">
    <property type="term" value="F:protein histidine kinase activity"/>
    <property type="evidence" value="ECO:0007669"/>
    <property type="project" value="UniProtKB-EC"/>
</dbReference>
<dbReference type="Pfam" id="PF02518">
    <property type="entry name" value="HATPase_c"/>
    <property type="match status" value="1"/>
</dbReference>
<dbReference type="InterPro" id="IPR003594">
    <property type="entry name" value="HATPase_dom"/>
</dbReference>
<evidence type="ECO:0000313" key="11">
    <source>
        <dbReference type="Proteomes" id="UP000770586"/>
    </source>
</evidence>
<dbReference type="PANTHER" id="PTHR44936:SF10">
    <property type="entry name" value="SENSOR PROTEIN RSTB"/>
    <property type="match status" value="1"/>
</dbReference>
<dbReference type="InterPro" id="IPR005467">
    <property type="entry name" value="His_kinase_dom"/>
</dbReference>
<evidence type="ECO:0000256" key="5">
    <source>
        <dbReference type="ARBA" id="ARBA00022777"/>
    </source>
</evidence>
<feature type="region of interest" description="Disordered" evidence="7">
    <location>
        <begin position="361"/>
        <end position="401"/>
    </location>
</feature>
<keyword evidence="3" id="KW-0808">Transferase</keyword>
<dbReference type="RefSeq" id="WP_209545800.1">
    <property type="nucleotide sequence ID" value="NZ_BAAADX010000004.1"/>
</dbReference>
<feature type="transmembrane region" description="Helical" evidence="8">
    <location>
        <begin position="106"/>
        <end position="125"/>
    </location>
</feature>
<feature type="transmembrane region" description="Helical" evidence="8">
    <location>
        <begin position="73"/>
        <end position="94"/>
    </location>
</feature>